<dbReference type="GO" id="GO:0006958">
    <property type="term" value="P:complement activation, classical pathway"/>
    <property type="evidence" value="ECO:0007669"/>
    <property type="project" value="UniProtKB-KW"/>
</dbReference>
<evidence type="ECO:0000313" key="16">
    <source>
        <dbReference type="EMBL" id="EGW12553.1"/>
    </source>
</evidence>
<feature type="disulfide bond" evidence="13">
    <location>
        <begin position="632"/>
        <end position="659"/>
    </location>
</feature>
<evidence type="ECO:0000256" key="4">
    <source>
        <dbReference type="ARBA" id="ARBA00022729"/>
    </source>
</evidence>
<dbReference type="Proteomes" id="UP000001075">
    <property type="component" value="Unassembled WGS sequence"/>
</dbReference>
<feature type="disulfide bond" evidence="13">
    <location>
        <begin position="916"/>
        <end position="959"/>
    </location>
</feature>
<dbReference type="GO" id="GO:0045916">
    <property type="term" value="P:negative regulation of complement activation"/>
    <property type="evidence" value="ECO:0007669"/>
    <property type="project" value="UniProtKB-ARBA"/>
</dbReference>
<evidence type="ECO:0000256" key="5">
    <source>
        <dbReference type="ARBA" id="ARBA00022737"/>
    </source>
</evidence>
<dbReference type="FunFam" id="2.10.70.10:FF:000055">
    <property type="entry name" value="Complement decay-accelerating factor, GPI-anchored"/>
    <property type="match status" value="1"/>
</dbReference>
<dbReference type="SMART" id="SM00032">
    <property type="entry name" value="CCP"/>
    <property type="match status" value="16"/>
</dbReference>
<evidence type="ECO:0000256" key="8">
    <source>
        <dbReference type="ARBA" id="ARBA00023157"/>
    </source>
</evidence>
<keyword evidence="5" id="KW-0677">Repeat</keyword>
<name>G3IDA0_CRIGR</name>
<keyword evidence="8 13" id="KW-1015">Disulfide bond</keyword>
<dbReference type="GO" id="GO:0045087">
    <property type="term" value="P:innate immune response"/>
    <property type="evidence" value="ECO:0007669"/>
    <property type="project" value="UniProtKB-KW"/>
</dbReference>
<feature type="disulfide bond" evidence="13">
    <location>
        <begin position="1004"/>
        <end position="1031"/>
    </location>
</feature>
<feature type="domain" description="Sushi" evidence="15">
    <location>
        <begin position="468"/>
        <end position="528"/>
    </location>
</feature>
<dbReference type="EMBL" id="JH002029">
    <property type="protein sequence ID" value="EGW12553.1"/>
    <property type="molecule type" value="Genomic_DNA"/>
</dbReference>
<dbReference type="FunFam" id="2.10.70.10:FF:000014">
    <property type="entry name" value="Membrane cofactor protein"/>
    <property type="match status" value="3"/>
</dbReference>
<feature type="disulfide bond" evidence="13">
    <location>
        <begin position="663"/>
        <end position="706"/>
    </location>
</feature>
<dbReference type="AlphaFoldDB" id="G3IDA0"/>
<feature type="domain" description="Sushi" evidence="15">
    <location>
        <begin position="976"/>
        <end position="1033"/>
    </location>
</feature>
<evidence type="ECO:0000313" key="17">
    <source>
        <dbReference type="Proteomes" id="UP000001075"/>
    </source>
</evidence>
<evidence type="ECO:0000256" key="7">
    <source>
        <dbReference type="ARBA" id="ARBA00022875"/>
    </source>
</evidence>
<dbReference type="PANTHER" id="PTHR45656:SF4">
    <property type="entry name" value="PROTEIN CBR-CLEC-78"/>
    <property type="match status" value="1"/>
</dbReference>
<feature type="domain" description="Sushi" evidence="15">
    <location>
        <begin position="275"/>
        <end position="337"/>
    </location>
</feature>
<feature type="domain" description="Sushi" evidence="15">
    <location>
        <begin position="155"/>
        <end position="214"/>
    </location>
</feature>
<evidence type="ECO:0000256" key="11">
    <source>
        <dbReference type="ARBA" id="ARBA00071290"/>
    </source>
</evidence>
<accession>G3IDA0</accession>
<feature type="domain" description="Sushi" evidence="15">
    <location>
        <begin position="661"/>
        <end position="721"/>
    </location>
</feature>
<feature type="domain" description="Sushi" evidence="15">
    <location>
        <begin position="21"/>
        <end position="82"/>
    </location>
</feature>
<dbReference type="SUPFAM" id="SSF57535">
    <property type="entry name" value="Complement control module/SCR domain"/>
    <property type="match status" value="15"/>
</dbReference>
<dbReference type="FunFam" id="2.10.70.10:FF:000038">
    <property type="entry name" value="Complement component receptor type 1"/>
    <property type="match status" value="2"/>
</dbReference>
<feature type="domain" description="Sushi" evidence="15">
    <location>
        <begin position="602"/>
        <end position="660"/>
    </location>
</feature>
<feature type="disulfide bond" evidence="13">
    <location>
        <begin position="185"/>
        <end position="212"/>
    </location>
</feature>
<dbReference type="PROSITE" id="PS50923">
    <property type="entry name" value="SUSHI"/>
    <property type="match status" value="15"/>
</dbReference>
<evidence type="ECO:0000256" key="3">
    <source>
        <dbReference type="ARBA" id="ARBA00022720"/>
    </source>
</evidence>
<keyword evidence="4 14" id="KW-0732">Signal</keyword>
<dbReference type="PANTHER" id="PTHR45656">
    <property type="entry name" value="PROTEIN CBR-CLEC-78"/>
    <property type="match status" value="1"/>
</dbReference>
<feature type="chain" id="PRO_5003445087" description="Complement component receptor 1-like protein" evidence="14">
    <location>
        <begin position="21"/>
        <end position="1038"/>
    </location>
</feature>
<evidence type="ECO:0000256" key="1">
    <source>
        <dbReference type="ARBA" id="ARBA00022588"/>
    </source>
</evidence>
<feature type="disulfide bond" evidence="13">
    <location>
        <begin position="692"/>
        <end position="719"/>
    </location>
</feature>
<evidence type="ECO:0000256" key="13">
    <source>
        <dbReference type="PROSITE-ProRule" id="PRU00302"/>
    </source>
</evidence>
<comment type="caution">
    <text evidence="13">Lacks conserved residue(s) required for the propagation of feature annotation.</text>
</comment>
<evidence type="ECO:0000256" key="6">
    <source>
        <dbReference type="ARBA" id="ARBA00022859"/>
    </source>
</evidence>
<keyword evidence="1" id="KW-0399">Innate immunity</keyword>
<evidence type="ECO:0000256" key="12">
    <source>
        <dbReference type="ARBA" id="ARBA00078272"/>
    </source>
</evidence>
<feature type="disulfide bond" evidence="13">
    <location>
        <begin position="216"/>
        <end position="259"/>
    </location>
</feature>
<evidence type="ECO:0000259" key="15">
    <source>
        <dbReference type="PROSITE" id="PS50923"/>
    </source>
</evidence>
<feature type="domain" description="Sushi" evidence="15">
    <location>
        <begin position="853"/>
        <end position="912"/>
    </location>
</feature>
<dbReference type="CDD" id="cd00033">
    <property type="entry name" value="CCP"/>
    <property type="match status" value="15"/>
</dbReference>
<protein>
    <recommendedName>
        <fullName evidence="11">Complement component receptor 1-like protein</fullName>
    </recommendedName>
    <alternativeName>
        <fullName evidence="12">Complement regulatory protein Crry</fullName>
    </alternativeName>
</protein>
<sequence length="1038" mass="115037">MGALGSLWVFFTLITPGVLGRQCTPPKELLHGSVHVNTGITFGSTITFSCDKGYRLTGDSSATCIVSDKGVIWDNDIPFCESIPCGSPPAIANGEFYSSSRDSFFYGMVVTYHCHVGKNREKLFDLVGEKSIYCTSKDNQVGIWNSPPPRCIAIVKCPVPEIENGHVEYGFKRSFFLNDTVMFKCKPGFTMKGSNVVWCQPNSKWSPPLPTCFRGCLPPQNILHGDHNKRDEEFFSVDQEVSYSCEPGYTLIGTNLVRCTSLGTWSHAAPACEVKSCDAIPNQLLNGHVFLPPNLHLGAEVSFVCDRGFQLNGKSSSQCVPEGETVIWNNKFPVCEQISCDPPPEVENARKLHYSLPIPLKTVVQYSCLLGFRLIGEKTLFCESKDQVKGTWDKAPPVCENWNKFSNCLEPKVPGGFILRSSRPPFGHGDYVTFTCRANFTMKGSRTVWCQANKMWGPTPLPICESEAKCEPPGQIPNGQIKGPLSLQVGKSVYFSCNEGYQLQGQPSSQCVIVEQKAIWTKKPVCKEILCPPPPPVLNGRHTGSFSASVPYGSTVNYTCDPSPEKGMNFILIGEKTIYCTNGSKENGIWSGPAPHCELSAVQCLKPQTDRGQMLSILKDRYSYNDTVTLSCESGFNLKGSKRIRCNAQGSWEPSIPVCEKECQAPPQIINGQKEDMHFLNFDPGTSIRYSCDPGYLLVGEDTIHCTPEGKWTPTAPQCKVAECKPVGPHLFKRPQNHFIRTAVNSSCDEGSQLSESAYQPCQGTIPWFIEIRLCKEITCPPPPIIHNGTHTGSSSEDVPYGTVITYMCYPRSEEGVQFNLIGEHTIRCTSDSRGRGSWSGPAPLCKLSLPAVQCSDVHVANGHKVVNKEAPYFYNDSVTIKCNDGYILNGSSQIRCKANNTWDPQIPLCEKEVNCSFPEDTNGMQKGLRLGKMYRYGATVTLECEDGYTLEGSPQSQCQDDHQWNPPLAICKYQVECILLQSEIRKELKEKKYYYEDTLTLECQDGYTLEGNSQSKCQSNASWVPSLGKCVPRKYKM</sequence>
<evidence type="ECO:0000256" key="14">
    <source>
        <dbReference type="SAM" id="SignalP"/>
    </source>
</evidence>
<feature type="domain" description="Sushi" evidence="15">
    <location>
        <begin position="914"/>
        <end position="974"/>
    </location>
</feature>
<dbReference type="STRING" id="10029.G3IDA0"/>
<dbReference type="GO" id="GO:0007565">
    <property type="term" value="P:female pregnancy"/>
    <property type="evidence" value="ECO:0007669"/>
    <property type="project" value="UniProtKB-KW"/>
</dbReference>
<keyword evidence="16" id="KW-0675">Receptor</keyword>
<evidence type="ECO:0000256" key="10">
    <source>
        <dbReference type="ARBA" id="ARBA00064190"/>
    </source>
</evidence>
<feature type="domain" description="Sushi" evidence="15">
    <location>
        <begin position="778"/>
        <end position="848"/>
    </location>
</feature>
<dbReference type="FunFam" id="2.10.70.10:FF:000070">
    <property type="entry name" value="Complement C3d receptor 2"/>
    <property type="match status" value="1"/>
</dbReference>
<feature type="domain" description="Sushi" evidence="15">
    <location>
        <begin position="215"/>
        <end position="274"/>
    </location>
</feature>
<gene>
    <name evidence="16" type="ORF">I79_021676</name>
</gene>
<dbReference type="FunCoup" id="G3IDA0">
    <property type="interactions" value="19"/>
</dbReference>
<keyword evidence="6" id="KW-0391">Immunity</keyword>
<keyword evidence="7" id="KW-0180">Complement pathway</keyword>
<dbReference type="GlyGen" id="G3IDA0">
    <property type="glycosylation" value="1 site"/>
</dbReference>
<feature type="domain" description="Sushi" evidence="15">
    <location>
        <begin position="83"/>
        <end position="153"/>
    </location>
</feature>
<reference evidence="17" key="1">
    <citation type="journal article" date="2011" name="Nat. Biotechnol.">
        <title>The genomic sequence of the Chinese hamster ovary (CHO)-K1 cell line.</title>
        <authorList>
            <person name="Xu X."/>
            <person name="Nagarajan H."/>
            <person name="Lewis N.E."/>
            <person name="Pan S."/>
            <person name="Cai Z."/>
            <person name="Liu X."/>
            <person name="Chen W."/>
            <person name="Xie M."/>
            <person name="Wang W."/>
            <person name="Hammond S."/>
            <person name="Andersen M.R."/>
            <person name="Neff N."/>
            <person name="Passarelli B."/>
            <person name="Koh W."/>
            <person name="Fan H.C."/>
            <person name="Wang J."/>
            <person name="Gui Y."/>
            <person name="Lee K.H."/>
            <person name="Betenbaugh M.J."/>
            <person name="Quake S.R."/>
            <person name="Famili I."/>
            <person name="Palsson B.O."/>
            <person name="Wang J."/>
        </authorList>
    </citation>
    <scope>NUCLEOTIDE SEQUENCE [LARGE SCALE GENOMIC DNA]</scope>
    <source>
        <strain evidence="17">CHO K1 cell line</strain>
    </source>
</reference>
<evidence type="ECO:0000256" key="2">
    <source>
        <dbReference type="ARBA" id="ARBA00022659"/>
    </source>
</evidence>
<dbReference type="InParanoid" id="G3IDA0"/>
<dbReference type="Pfam" id="PF00084">
    <property type="entry name" value="Sushi"/>
    <property type="match status" value="15"/>
</dbReference>
<dbReference type="Gene3D" id="2.10.70.10">
    <property type="entry name" value="Complement Module, domain 1"/>
    <property type="match status" value="15"/>
</dbReference>
<keyword evidence="2 13" id="KW-0768">Sushi</keyword>
<dbReference type="InterPro" id="IPR035976">
    <property type="entry name" value="Sushi/SCR/CCP_sf"/>
</dbReference>
<feature type="disulfide bond" evidence="13">
    <location>
        <begin position="945"/>
        <end position="972"/>
    </location>
</feature>
<organism evidence="16 17">
    <name type="scientific">Cricetulus griseus</name>
    <name type="common">Chinese hamster</name>
    <name type="synonym">Cricetulus barabensis griseus</name>
    <dbReference type="NCBI Taxonomy" id="10029"/>
    <lineage>
        <taxon>Eukaryota</taxon>
        <taxon>Metazoa</taxon>
        <taxon>Chordata</taxon>
        <taxon>Craniata</taxon>
        <taxon>Vertebrata</taxon>
        <taxon>Euteleostomi</taxon>
        <taxon>Mammalia</taxon>
        <taxon>Eutheria</taxon>
        <taxon>Euarchontoglires</taxon>
        <taxon>Glires</taxon>
        <taxon>Rodentia</taxon>
        <taxon>Myomorpha</taxon>
        <taxon>Muroidea</taxon>
        <taxon>Cricetidae</taxon>
        <taxon>Cricetinae</taxon>
        <taxon>Cricetulus</taxon>
    </lineage>
</organism>
<proteinExistence type="predicted"/>
<comment type="subunit">
    <text evidence="10">Interacts with C3b.</text>
</comment>
<dbReference type="InterPro" id="IPR051277">
    <property type="entry name" value="SEZ6_CSMD_C4BPB_Regulators"/>
</dbReference>
<feature type="disulfide bond" evidence="13">
    <location>
        <begin position="245"/>
        <end position="272"/>
    </location>
</feature>
<keyword evidence="3" id="KW-0635">Pregnancy</keyword>
<keyword evidence="9" id="KW-0325">Glycoprotein</keyword>
<dbReference type="InterPro" id="IPR000436">
    <property type="entry name" value="Sushi_SCR_CCP_dom"/>
</dbReference>
<feature type="domain" description="Sushi" evidence="15">
    <location>
        <begin position="338"/>
        <end position="401"/>
    </location>
</feature>
<feature type="domain" description="Sushi" evidence="15">
    <location>
        <begin position="529"/>
        <end position="599"/>
    </location>
</feature>
<feature type="disulfide bond" evidence="13">
    <location>
        <begin position="883"/>
        <end position="910"/>
    </location>
</feature>
<feature type="signal peptide" evidence="14">
    <location>
        <begin position="1"/>
        <end position="20"/>
    </location>
</feature>
<feature type="domain" description="Sushi" evidence="15">
    <location>
        <begin position="406"/>
        <end position="466"/>
    </location>
</feature>
<evidence type="ECO:0000256" key="9">
    <source>
        <dbReference type="ARBA" id="ARBA00023180"/>
    </source>
</evidence>